<protein>
    <submittedName>
        <fullName evidence="2">Uncharacterized protein</fullName>
    </submittedName>
</protein>
<evidence type="ECO:0000313" key="3">
    <source>
        <dbReference type="Proteomes" id="UP001178507"/>
    </source>
</evidence>
<organism evidence="2 3">
    <name type="scientific">Effrenium voratum</name>
    <dbReference type="NCBI Taxonomy" id="2562239"/>
    <lineage>
        <taxon>Eukaryota</taxon>
        <taxon>Sar</taxon>
        <taxon>Alveolata</taxon>
        <taxon>Dinophyceae</taxon>
        <taxon>Suessiales</taxon>
        <taxon>Symbiodiniaceae</taxon>
        <taxon>Effrenium</taxon>
    </lineage>
</organism>
<sequence>MDLCWLVFFPGRPSAGEWRREDAASRIANAALTHNSDCYIFFEDRTCIMLEPQLLQEWNGTEAMYRELSRAVVADNRIVGARFLNERVGLEEALHGLLARVLVDVQVVLDFREAGHMALGGFETRAMGAGTKALCVIGGVRDVRERETEVLTALCARLNVGMLKVSLGERPELTSKCIKAVGEMNRGGYFSKAVAHLLQDCGSRPVQHTRTRLHLIVLIPAGTSLREFLGQPWTATILVDAFVSSHGIYSNTWLSFRSTTGEALTITSPGGQCLRAADAISFLQDKLEHSRAQRTLEELICAPSIRGQPPQRVLVADETRPVLQPSNEALAREARAVPVTVIFTHAAHAEHALAACQASGVNFHHWAAMGGFSSGLAYANVLHSSGLLAPALAVPLSSRRLAPKAQPSCPTVSLSSRLPPNQRPKGAPKLAPWATSQSEEVASTSKAASSASQGEALDPAPTSDPSDTEPTIDAASSGER</sequence>
<name>A0AA36JR66_9DINO</name>
<feature type="region of interest" description="Disordered" evidence="1">
    <location>
        <begin position="403"/>
        <end position="480"/>
    </location>
</feature>
<evidence type="ECO:0000256" key="1">
    <source>
        <dbReference type="SAM" id="MobiDB-lite"/>
    </source>
</evidence>
<dbReference type="AlphaFoldDB" id="A0AA36JR66"/>
<accession>A0AA36JR66</accession>
<feature type="compositionally biased region" description="Polar residues" evidence="1">
    <location>
        <begin position="408"/>
        <end position="419"/>
    </location>
</feature>
<comment type="caution">
    <text evidence="2">The sequence shown here is derived from an EMBL/GenBank/DDBJ whole genome shotgun (WGS) entry which is preliminary data.</text>
</comment>
<evidence type="ECO:0000313" key="2">
    <source>
        <dbReference type="EMBL" id="CAJ1410249.1"/>
    </source>
</evidence>
<proteinExistence type="predicted"/>
<keyword evidence="3" id="KW-1185">Reference proteome</keyword>
<reference evidence="2" key="1">
    <citation type="submission" date="2023-08" db="EMBL/GenBank/DDBJ databases">
        <authorList>
            <person name="Chen Y."/>
            <person name="Shah S."/>
            <person name="Dougan E. K."/>
            <person name="Thang M."/>
            <person name="Chan C."/>
        </authorList>
    </citation>
    <scope>NUCLEOTIDE SEQUENCE</scope>
</reference>
<feature type="compositionally biased region" description="Low complexity" evidence="1">
    <location>
        <begin position="442"/>
        <end position="452"/>
    </location>
</feature>
<gene>
    <name evidence="2" type="ORF">EVOR1521_LOCUS31106</name>
</gene>
<dbReference type="EMBL" id="CAUJNA010003809">
    <property type="protein sequence ID" value="CAJ1410249.1"/>
    <property type="molecule type" value="Genomic_DNA"/>
</dbReference>
<dbReference type="Proteomes" id="UP001178507">
    <property type="component" value="Unassembled WGS sequence"/>
</dbReference>